<dbReference type="SUPFAM" id="SSF82549">
    <property type="entry name" value="DAK1/DegV-like"/>
    <property type="match status" value="1"/>
</dbReference>
<proteinExistence type="inferred from homology"/>
<dbReference type="STRING" id="1076935.U4L5H4"/>
<feature type="binding site" evidence="12">
    <location>
        <position position="113"/>
    </location>
    <ligand>
        <name>substrate</name>
    </ligand>
</feature>
<feature type="domain" description="DhaK" evidence="14">
    <location>
        <begin position="11"/>
        <end position="351"/>
    </location>
</feature>
<evidence type="ECO:0000256" key="3">
    <source>
        <dbReference type="ARBA" id="ARBA00008757"/>
    </source>
</evidence>
<protein>
    <submittedName>
        <fullName evidence="15">Similar to Dihydroxyacetone kinase 1 acc. no. O13902</fullName>
    </submittedName>
</protein>
<keyword evidence="6 15" id="KW-0418">Kinase</keyword>
<comment type="catalytic activity">
    <reaction evidence="10">
        <text>dihydroxyacetone + ATP = dihydroxyacetone phosphate + ADP + H(+)</text>
        <dbReference type="Rhea" id="RHEA:15773"/>
        <dbReference type="ChEBI" id="CHEBI:15378"/>
        <dbReference type="ChEBI" id="CHEBI:16016"/>
        <dbReference type="ChEBI" id="CHEBI:30616"/>
        <dbReference type="ChEBI" id="CHEBI:57642"/>
        <dbReference type="ChEBI" id="CHEBI:456216"/>
        <dbReference type="EC" id="2.7.1.29"/>
    </reaction>
</comment>
<keyword evidence="8" id="KW-0067">ATP-binding</keyword>
<feature type="active site" description="Tele-hemiaminal-histidine intermediate" evidence="11">
    <location>
        <position position="225"/>
    </location>
</feature>
<dbReference type="PANTHER" id="PTHR28629">
    <property type="entry name" value="TRIOKINASE/FMN CYCLASE"/>
    <property type="match status" value="1"/>
</dbReference>
<evidence type="ECO:0000256" key="10">
    <source>
        <dbReference type="ARBA" id="ARBA00048898"/>
    </source>
</evidence>
<name>U4L5H4_PYROM</name>
<dbReference type="OMA" id="ALNMNGF"/>
<dbReference type="InterPro" id="IPR050861">
    <property type="entry name" value="Dihydroxyacetone_Kinase"/>
</dbReference>
<dbReference type="NCBIfam" id="TIGR02361">
    <property type="entry name" value="dak_ATP"/>
    <property type="match status" value="1"/>
</dbReference>
<evidence type="ECO:0000256" key="7">
    <source>
        <dbReference type="ARBA" id="ARBA00022798"/>
    </source>
</evidence>
<evidence type="ECO:0000256" key="8">
    <source>
        <dbReference type="ARBA" id="ARBA00022840"/>
    </source>
</evidence>
<accession>U4L5H4</accession>
<comment type="catalytic activity">
    <reaction evidence="9">
        <text>D-glyceraldehyde + ATP = D-glyceraldehyde 3-phosphate + ADP + H(+)</text>
        <dbReference type="Rhea" id="RHEA:13941"/>
        <dbReference type="ChEBI" id="CHEBI:15378"/>
        <dbReference type="ChEBI" id="CHEBI:17378"/>
        <dbReference type="ChEBI" id="CHEBI:30616"/>
        <dbReference type="ChEBI" id="CHEBI:59776"/>
        <dbReference type="ChEBI" id="CHEBI:456216"/>
        <dbReference type="EC" id="2.7.1.28"/>
    </reaction>
</comment>
<dbReference type="GO" id="GO:0019588">
    <property type="term" value="P:anaerobic glycerol catabolic process"/>
    <property type="evidence" value="ECO:0007669"/>
    <property type="project" value="UniProtKB-UniPathway"/>
</dbReference>
<keyword evidence="4" id="KW-0808">Transferase</keyword>
<dbReference type="InterPro" id="IPR036117">
    <property type="entry name" value="DhaL_dom_sf"/>
</dbReference>
<evidence type="ECO:0000256" key="2">
    <source>
        <dbReference type="ARBA" id="ARBA00004778"/>
    </source>
</evidence>
<evidence type="ECO:0000256" key="9">
    <source>
        <dbReference type="ARBA" id="ARBA00047974"/>
    </source>
</evidence>
<sequence length="585" mass="61567">MPVSSKHFINDPTQLVSFALKSVKYANPSTSIDEPNKIVYRKDASPDNVALVSGGGAGHEPSFAGFVGDGILRAAVSGTIFASPSVKQIYNCISQRVGENSGVLLIVMNYTGDVLHFGLATEKARAQGLDIEMVVVGEDVGVGREKSGKVGRRGMAGTVFVHKICGALAATGASLKECAGIARLVSKNLVTLGSSLSHVHIPGTAEMDECVELDEDELELGMGIHNERGCRRMKIPKIDCLVSTMLKQLLAGDDKDRAYLGPVTMGQEFVLMVNNLGGVSPLELGGVTAHVVESLEEEYQIKPKRVYSGTYMTSLNGHGFSITLLRLADTGLGCGKDMLSLLDAAHETLGWSSCVCSSTWSRPPSAPAPLIECDPTPTSSLRMDIPVFITTLKNGLKKIIEAEPELTRFDCLVGDGDCGTGLKRGAEAVIGFMKAGAVTEDPVSTVSRIAGVVEESMDGTSGALTSIYLNALVQALRNGSEATKVTGVDASVWAKAGMAALSDLGRYTPAQPGDRTMMDALYPFLAEFEKTGDVVRAAKEARAGADKTKGMKPKLGRTVYIEQVGDIPDPGAVGIAVLVEGLAGI</sequence>
<dbReference type="PROSITE" id="PS51480">
    <property type="entry name" value="DHAL"/>
    <property type="match status" value="1"/>
</dbReference>
<evidence type="ECO:0000313" key="16">
    <source>
        <dbReference type="Proteomes" id="UP000018144"/>
    </source>
</evidence>
<keyword evidence="5" id="KW-0547">Nucleotide-binding</keyword>
<dbReference type="Gene3D" id="1.25.40.340">
    <property type="match status" value="1"/>
</dbReference>
<dbReference type="Pfam" id="PF02734">
    <property type="entry name" value="Dak2"/>
    <property type="match status" value="1"/>
</dbReference>
<dbReference type="InterPro" id="IPR012734">
    <property type="entry name" value="DhaK_ATP"/>
</dbReference>
<comment type="pathway">
    <text evidence="2">Polyol metabolism; glycerol fermentation; glycerone phosphate from glycerol (oxidative route): step 2/2.</text>
</comment>
<gene>
    <name evidence="15" type="ORF">PCON_11650</name>
</gene>
<dbReference type="GO" id="GO:0004371">
    <property type="term" value="F:glycerone kinase activity"/>
    <property type="evidence" value="ECO:0007669"/>
    <property type="project" value="UniProtKB-EC"/>
</dbReference>
<dbReference type="PANTHER" id="PTHR28629:SF14">
    <property type="entry name" value="DIHYDROXYACETONE KINASE 1"/>
    <property type="match status" value="1"/>
</dbReference>
<evidence type="ECO:0000313" key="15">
    <source>
        <dbReference type="EMBL" id="CCX12056.1"/>
    </source>
</evidence>
<dbReference type="Gene3D" id="3.40.50.10440">
    <property type="entry name" value="Dihydroxyacetone kinase, domain 1"/>
    <property type="match status" value="1"/>
</dbReference>
<dbReference type="Gene3D" id="3.30.1180.20">
    <property type="entry name" value="Dihydroxyacetone kinase, domain 2"/>
    <property type="match status" value="1"/>
</dbReference>
<dbReference type="GO" id="GO:0050354">
    <property type="term" value="F:triokinase activity"/>
    <property type="evidence" value="ECO:0007669"/>
    <property type="project" value="UniProtKB-EC"/>
</dbReference>
<evidence type="ECO:0000256" key="1">
    <source>
        <dbReference type="ARBA" id="ARBA00003264"/>
    </source>
</evidence>
<dbReference type="SUPFAM" id="SSF101473">
    <property type="entry name" value="DhaL-like"/>
    <property type="match status" value="1"/>
</dbReference>
<organism evidence="15 16">
    <name type="scientific">Pyronema omphalodes (strain CBS 100304)</name>
    <name type="common">Pyronema confluens</name>
    <dbReference type="NCBI Taxonomy" id="1076935"/>
    <lineage>
        <taxon>Eukaryota</taxon>
        <taxon>Fungi</taxon>
        <taxon>Dikarya</taxon>
        <taxon>Ascomycota</taxon>
        <taxon>Pezizomycotina</taxon>
        <taxon>Pezizomycetes</taxon>
        <taxon>Pezizales</taxon>
        <taxon>Pyronemataceae</taxon>
        <taxon>Pyronema</taxon>
    </lineage>
</organism>
<dbReference type="eggNOG" id="KOG2426">
    <property type="taxonomic scope" value="Eukaryota"/>
</dbReference>
<dbReference type="InterPro" id="IPR004006">
    <property type="entry name" value="DhaK_dom"/>
</dbReference>
<evidence type="ECO:0000259" key="14">
    <source>
        <dbReference type="PROSITE" id="PS51481"/>
    </source>
</evidence>
<dbReference type="UniPathway" id="UPA00617">
    <property type="reaction ID" value="UER00669"/>
</dbReference>
<evidence type="ECO:0000256" key="12">
    <source>
        <dbReference type="PIRSR" id="PIRSR612734-2"/>
    </source>
</evidence>
<dbReference type="InterPro" id="IPR004007">
    <property type="entry name" value="DhaL_dom"/>
</dbReference>
<dbReference type="Pfam" id="PF02733">
    <property type="entry name" value="Dak1"/>
    <property type="match status" value="1"/>
</dbReference>
<comment type="similarity">
    <text evidence="3">Belongs to the dihydroxyacetone kinase (DAK) family.</text>
</comment>
<comment type="function">
    <text evidence="1">Catalyzes both the phosphorylation of dihydroxyacetone and of glyceraldehyde.</text>
</comment>
<dbReference type="FunFam" id="3.40.50.10440:FF:000002">
    <property type="entry name" value="Dihydroxyacetone kinase"/>
    <property type="match status" value="1"/>
</dbReference>
<evidence type="ECO:0000256" key="5">
    <source>
        <dbReference type="ARBA" id="ARBA00022741"/>
    </source>
</evidence>
<keyword evidence="16" id="KW-1185">Reference proteome</keyword>
<dbReference type="GO" id="GO:0005524">
    <property type="term" value="F:ATP binding"/>
    <property type="evidence" value="ECO:0007669"/>
    <property type="project" value="UniProtKB-KW"/>
</dbReference>
<dbReference type="OrthoDB" id="1724672at2759"/>
<keyword evidence="7" id="KW-0319">Glycerol metabolism</keyword>
<dbReference type="AlphaFoldDB" id="U4L5H4"/>
<evidence type="ECO:0000256" key="4">
    <source>
        <dbReference type="ARBA" id="ARBA00022679"/>
    </source>
</evidence>
<feature type="domain" description="DhaL" evidence="13">
    <location>
        <begin position="386"/>
        <end position="584"/>
    </location>
</feature>
<evidence type="ECO:0000259" key="13">
    <source>
        <dbReference type="PROSITE" id="PS51480"/>
    </source>
</evidence>
<dbReference type="Proteomes" id="UP000018144">
    <property type="component" value="Unassembled WGS sequence"/>
</dbReference>
<dbReference type="FunFam" id="3.30.1180.20:FF:000001">
    <property type="entry name" value="Dihydroxyacetone kinase 1"/>
    <property type="match status" value="1"/>
</dbReference>
<dbReference type="FunFam" id="1.25.40.340:FF:000001">
    <property type="entry name" value="Dihydroxyacetone kinase 1"/>
    <property type="match status" value="1"/>
</dbReference>
<dbReference type="SMART" id="SM01120">
    <property type="entry name" value="Dak2"/>
    <property type="match status" value="1"/>
</dbReference>
<dbReference type="EMBL" id="HF935675">
    <property type="protein sequence ID" value="CCX12056.1"/>
    <property type="molecule type" value="Genomic_DNA"/>
</dbReference>
<dbReference type="GO" id="GO:0005829">
    <property type="term" value="C:cytosol"/>
    <property type="evidence" value="ECO:0007669"/>
    <property type="project" value="TreeGrafter"/>
</dbReference>
<dbReference type="PROSITE" id="PS51481">
    <property type="entry name" value="DHAK"/>
    <property type="match status" value="1"/>
</dbReference>
<evidence type="ECO:0000256" key="6">
    <source>
        <dbReference type="ARBA" id="ARBA00022777"/>
    </source>
</evidence>
<evidence type="ECO:0000256" key="11">
    <source>
        <dbReference type="PIRSR" id="PIRSR612734-1"/>
    </source>
</evidence>
<feature type="binding site" evidence="12">
    <location>
        <begin position="56"/>
        <end position="59"/>
    </location>
    <ligand>
        <name>substrate</name>
    </ligand>
</feature>
<reference evidence="15 16" key="1">
    <citation type="journal article" date="2013" name="PLoS Genet.">
        <title>The genome and development-dependent transcriptomes of Pyronema confluens: a window into fungal evolution.</title>
        <authorList>
            <person name="Traeger S."/>
            <person name="Altegoer F."/>
            <person name="Freitag M."/>
            <person name="Gabaldon T."/>
            <person name="Kempken F."/>
            <person name="Kumar A."/>
            <person name="Marcet-Houben M."/>
            <person name="Poggeler S."/>
            <person name="Stajich J.E."/>
            <person name="Nowrousian M."/>
        </authorList>
    </citation>
    <scope>NUCLEOTIDE SEQUENCE [LARGE SCALE GENOMIC DNA]</scope>
    <source>
        <strain evidence="16">CBS 100304</strain>
        <tissue evidence="15">Vegetative mycelium</tissue>
    </source>
</reference>